<dbReference type="InterPro" id="IPR059177">
    <property type="entry name" value="GH29D-like_dom"/>
</dbReference>
<feature type="domain" description="F5/8 type C" evidence="1">
    <location>
        <begin position="198"/>
        <end position="282"/>
    </location>
</feature>
<dbReference type="Gene3D" id="2.60.120.260">
    <property type="entry name" value="Galactose-binding domain-like"/>
    <property type="match status" value="1"/>
</dbReference>
<dbReference type="AlphaFoldDB" id="X1HY96"/>
<dbReference type="InterPro" id="IPR008979">
    <property type="entry name" value="Galactose-bd-like_sf"/>
</dbReference>
<name>X1HY96_9ZZZZ</name>
<comment type="caution">
    <text evidence="2">The sequence shown here is derived from an EMBL/GenBank/DDBJ whole genome shotgun (WGS) entry which is preliminary data.</text>
</comment>
<evidence type="ECO:0000313" key="2">
    <source>
        <dbReference type="EMBL" id="GAH50273.1"/>
    </source>
</evidence>
<feature type="non-terminal residue" evidence="2">
    <location>
        <position position="282"/>
    </location>
</feature>
<accession>X1HY96</accession>
<dbReference type="PROSITE" id="PS50022">
    <property type="entry name" value="FA58C_3"/>
    <property type="match status" value="1"/>
</dbReference>
<dbReference type="Pfam" id="PF00754">
    <property type="entry name" value="F5_F8_type_C"/>
    <property type="match status" value="1"/>
</dbReference>
<protein>
    <recommendedName>
        <fullName evidence="1">F5/8 type C domain-containing protein</fullName>
    </recommendedName>
</protein>
<organism evidence="2">
    <name type="scientific">marine sediment metagenome</name>
    <dbReference type="NCBI Taxonomy" id="412755"/>
    <lineage>
        <taxon>unclassified sequences</taxon>
        <taxon>metagenomes</taxon>
        <taxon>ecological metagenomes</taxon>
    </lineage>
</organism>
<dbReference type="Pfam" id="PF13290">
    <property type="entry name" value="CHB_HEX_C_1"/>
    <property type="match status" value="1"/>
</dbReference>
<feature type="non-terminal residue" evidence="2">
    <location>
        <position position="1"/>
    </location>
</feature>
<sequence length="282" mass="32153">GYNDAVSYSWYQGALQAQSVGMTTITVPWEVKVPFREWSMYHSNGEVLDRTKHRVLGASRPMWEQSAETIVNRWLAGMAERQERTWGPDTKVVDDEFRAREKAAKARMNRLVRPVHIKEDVKILKRIGERAYYGEPATITMTADAPAGCKIHYTINGDEPKPTSEVYQKPLRLTGKLRIRAALFDESGEMIGGVNFGEKYDYRGFEKNLTTGKPVKASGMAGEKEKPEYAADGWIGNGKLWGAWKPPQWWQVDLQQAYNLDRVRLFPWAEGGRAFQYTIEVS</sequence>
<dbReference type="InterPro" id="IPR000421">
    <property type="entry name" value="FA58C"/>
</dbReference>
<proteinExistence type="predicted"/>
<dbReference type="EMBL" id="BARU01021872">
    <property type="protein sequence ID" value="GAH50273.1"/>
    <property type="molecule type" value="Genomic_DNA"/>
</dbReference>
<evidence type="ECO:0000259" key="1">
    <source>
        <dbReference type="PROSITE" id="PS50022"/>
    </source>
</evidence>
<dbReference type="SUPFAM" id="SSF49785">
    <property type="entry name" value="Galactose-binding domain-like"/>
    <property type="match status" value="1"/>
</dbReference>
<gene>
    <name evidence="2" type="ORF">S03H2_35722</name>
</gene>
<reference evidence="2" key="1">
    <citation type="journal article" date="2014" name="Front. Microbiol.">
        <title>High frequency of phylogenetically diverse reductive dehalogenase-homologous genes in deep subseafloor sedimentary metagenomes.</title>
        <authorList>
            <person name="Kawai M."/>
            <person name="Futagami T."/>
            <person name="Toyoda A."/>
            <person name="Takaki Y."/>
            <person name="Nishi S."/>
            <person name="Hori S."/>
            <person name="Arai W."/>
            <person name="Tsubouchi T."/>
            <person name="Morono Y."/>
            <person name="Uchiyama I."/>
            <person name="Ito T."/>
            <person name="Fujiyama A."/>
            <person name="Inagaki F."/>
            <person name="Takami H."/>
        </authorList>
    </citation>
    <scope>NUCLEOTIDE SEQUENCE</scope>
    <source>
        <strain evidence="2">Expedition CK06-06</strain>
    </source>
</reference>